<dbReference type="GO" id="GO:0000155">
    <property type="term" value="F:phosphorelay sensor kinase activity"/>
    <property type="evidence" value="ECO:0007669"/>
    <property type="project" value="InterPro"/>
</dbReference>
<dbReference type="PROSITE" id="PS50109">
    <property type="entry name" value="HIS_KIN"/>
    <property type="match status" value="1"/>
</dbReference>
<protein>
    <recommendedName>
        <fullName evidence="3">histidine kinase</fullName>
        <ecNumber evidence="3">2.7.13.3</ecNumber>
    </recommendedName>
</protein>
<dbReference type="Gene3D" id="1.10.287.130">
    <property type="match status" value="1"/>
</dbReference>
<dbReference type="InterPro" id="IPR005467">
    <property type="entry name" value="His_kinase_dom"/>
</dbReference>
<dbReference type="AlphaFoldDB" id="A0A7Y3T1T8"/>
<dbReference type="Pfam" id="PF00512">
    <property type="entry name" value="HisKA"/>
    <property type="match status" value="1"/>
</dbReference>
<name>A0A7Y3T1T8_9HYPH</name>
<evidence type="ECO:0000256" key="4">
    <source>
        <dbReference type="ARBA" id="ARBA00022553"/>
    </source>
</evidence>
<evidence type="ECO:0000256" key="2">
    <source>
        <dbReference type="ARBA" id="ARBA00004141"/>
    </source>
</evidence>
<dbReference type="InterPro" id="IPR036890">
    <property type="entry name" value="HATPase_C_sf"/>
</dbReference>
<keyword evidence="7 13" id="KW-0418">Kinase</keyword>
<dbReference type="SMART" id="SM00387">
    <property type="entry name" value="HATPase_c"/>
    <property type="match status" value="1"/>
</dbReference>
<keyword evidence="10 11" id="KW-0472">Membrane</keyword>
<dbReference type="InterPro" id="IPR036097">
    <property type="entry name" value="HisK_dim/P_sf"/>
</dbReference>
<evidence type="ECO:0000256" key="5">
    <source>
        <dbReference type="ARBA" id="ARBA00022679"/>
    </source>
</evidence>
<dbReference type="Pfam" id="PF02518">
    <property type="entry name" value="HATPase_c"/>
    <property type="match status" value="1"/>
</dbReference>
<dbReference type="EMBL" id="PKQI01000001">
    <property type="protein sequence ID" value="NNV19320.1"/>
    <property type="molecule type" value="Genomic_DNA"/>
</dbReference>
<evidence type="ECO:0000256" key="9">
    <source>
        <dbReference type="ARBA" id="ARBA00023012"/>
    </source>
</evidence>
<dbReference type="InterPro" id="IPR003661">
    <property type="entry name" value="HisK_dim/P_dom"/>
</dbReference>
<dbReference type="InterPro" id="IPR003594">
    <property type="entry name" value="HATPase_dom"/>
</dbReference>
<keyword evidence="9" id="KW-0902">Two-component regulatory system</keyword>
<gene>
    <name evidence="13" type="ORF">EHE22_02595</name>
</gene>
<dbReference type="PRINTS" id="PR00344">
    <property type="entry name" value="BCTRLSENSOR"/>
</dbReference>
<sequence length="481" mass="53450">MKKMRSQSLRWSLMKRLFVLQAFLLVLFVILLVGWIWIINPELEDANEEAVRVVAESVMKDGQGHVQLLETPQFTQLKQRYPDLWFIVRNENAIVLQYGKIPWAGLDATFPWTIDRARVQTANTTRATVENRNTSVGKLQVIAATEKGFENDGISLWISMQVDLAKYPDGEIHWSNVLPGLGIIVLIAVVPMLILTSIATLIVTPRAVGRSLRGLMETVKQAQAINFENRSARIDRSKVPQEIIPLVDAFNTALSKLDEGYNRRNRFLADAAHELRTPIAIARTRADLLADDDVSKQLRSDIDRLSRVAHQLLEMQAIGVVELRAERQDLNVLVQRLAADLAPLALDAGYDFDFEPSSEEAIFTVQTSVIEMAVVNLIRNAIDHAGGKGAIVIKVGASGIIDVCDEGSGIPLSEREHVFEPFRRINTHSSGAGLGLNLVQKAAEIHGGKVMFFDLKPGFCVRLQIHSVAARSGPDLNKKQH</sequence>
<evidence type="ECO:0000313" key="14">
    <source>
        <dbReference type="Proteomes" id="UP000526233"/>
    </source>
</evidence>
<dbReference type="InterPro" id="IPR050428">
    <property type="entry name" value="TCS_sensor_his_kinase"/>
</dbReference>
<feature type="domain" description="Histidine kinase" evidence="12">
    <location>
        <begin position="270"/>
        <end position="469"/>
    </location>
</feature>
<evidence type="ECO:0000256" key="11">
    <source>
        <dbReference type="SAM" id="Phobius"/>
    </source>
</evidence>
<feature type="transmembrane region" description="Helical" evidence="11">
    <location>
        <begin position="20"/>
        <end position="39"/>
    </location>
</feature>
<evidence type="ECO:0000256" key="7">
    <source>
        <dbReference type="ARBA" id="ARBA00022777"/>
    </source>
</evidence>
<keyword evidence="4" id="KW-0597">Phosphoprotein</keyword>
<keyword evidence="8 11" id="KW-1133">Transmembrane helix</keyword>
<evidence type="ECO:0000313" key="13">
    <source>
        <dbReference type="EMBL" id="NNV19320.1"/>
    </source>
</evidence>
<reference evidence="13 14" key="1">
    <citation type="submission" date="2018-11" db="EMBL/GenBank/DDBJ databases">
        <title>Genome sequencing and analysis.</title>
        <authorList>
            <person name="Huang Y.-T."/>
        </authorList>
    </citation>
    <scope>NUCLEOTIDE SEQUENCE [LARGE SCALE GENOMIC DNA]</scope>
    <source>
        <strain evidence="13 14">SHIN</strain>
    </source>
</reference>
<proteinExistence type="predicted"/>
<dbReference type="PANTHER" id="PTHR45436">
    <property type="entry name" value="SENSOR HISTIDINE KINASE YKOH"/>
    <property type="match status" value="1"/>
</dbReference>
<evidence type="ECO:0000256" key="3">
    <source>
        <dbReference type="ARBA" id="ARBA00012438"/>
    </source>
</evidence>
<evidence type="ECO:0000256" key="10">
    <source>
        <dbReference type="ARBA" id="ARBA00023136"/>
    </source>
</evidence>
<dbReference type="EC" id="2.7.13.3" evidence="3"/>
<organism evidence="13 14">
    <name type="scientific">Brucella pseudogrignonensis</name>
    <dbReference type="NCBI Taxonomy" id="419475"/>
    <lineage>
        <taxon>Bacteria</taxon>
        <taxon>Pseudomonadati</taxon>
        <taxon>Pseudomonadota</taxon>
        <taxon>Alphaproteobacteria</taxon>
        <taxon>Hyphomicrobiales</taxon>
        <taxon>Brucellaceae</taxon>
        <taxon>Brucella/Ochrobactrum group</taxon>
        <taxon>Brucella</taxon>
    </lineage>
</organism>
<dbReference type="SUPFAM" id="SSF55874">
    <property type="entry name" value="ATPase domain of HSP90 chaperone/DNA topoisomerase II/histidine kinase"/>
    <property type="match status" value="1"/>
</dbReference>
<comment type="caution">
    <text evidence="13">The sequence shown here is derived from an EMBL/GenBank/DDBJ whole genome shotgun (WGS) entry which is preliminary data.</text>
</comment>
<feature type="transmembrane region" description="Helical" evidence="11">
    <location>
        <begin position="177"/>
        <end position="203"/>
    </location>
</feature>
<evidence type="ECO:0000256" key="8">
    <source>
        <dbReference type="ARBA" id="ARBA00022989"/>
    </source>
</evidence>
<dbReference type="SUPFAM" id="SSF47384">
    <property type="entry name" value="Homodimeric domain of signal transducing histidine kinase"/>
    <property type="match status" value="1"/>
</dbReference>
<evidence type="ECO:0000256" key="1">
    <source>
        <dbReference type="ARBA" id="ARBA00000085"/>
    </source>
</evidence>
<dbReference type="GO" id="GO:0005886">
    <property type="term" value="C:plasma membrane"/>
    <property type="evidence" value="ECO:0007669"/>
    <property type="project" value="TreeGrafter"/>
</dbReference>
<dbReference type="SMART" id="SM00388">
    <property type="entry name" value="HisKA"/>
    <property type="match status" value="1"/>
</dbReference>
<dbReference type="InterPro" id="IPR004358">
    <property type="entry name" value="Sig_transdc_His_kin-like_C"/>
</dbReference>
<keyword evidence="5" id="KW-0808">Transferase</keyword>
<evidence type="ECO:0000259" key="12">
    <source>
        <dbReference type="PROSITE" id="PS50109"/>
    </source>
</evidence>
<dbReference type="Gene3D" id="3.30.565.10">
    <property type="entry name" value="Histidine kinase-like ATPase, C-terminal domain"/>
    <property type="match status" value="1"/>
</dbReference>
<keyword evidence="6 11" id="KW-0812">Transmembrane</keyword>
<dbReference type="CDD" id="cd00075">
    <property type="entry name" value="HATPase"/>
    <property type="match status" value="1"/>
</dbReference>
<evidence type="ECO:0000256" key="6">
    <source>
        <dbReference type="ARBA" id="ARBA00022692"/>
    </source>
</evidence>
<comment type="subcellular location">
    <subcellularLocation>
        <location evidence="2">Membrane</location>
        <topology evidence="2">Multi-pass membrane protein</topology>
    </subcellularLocation>
</comment>
<comment type="catalytic activity">
    <reaction evidence="1">
        <text>ATP + protein L-histidine = ADP + protein N-phospho-L-histidine.</text>
        <dbReference type="EC" id="2.7.13.3"/>
    </reaction>
</comment>
<accession>A0A7Y3T1T8</accession>
<dbReference type="PANTHER" id="PTHR45436:SF15">
    <property type="entry name" value="SENSOR HISTIDINE KINASE CUSS"/>
    <property type="match status" value="1"/>
</dbReference>
<dbReference type="Proteomes" id="UP000526233">
    <property type="component" value="Unassembled WGS sequence"/>
</dbReference>
<dbReference type="CDD" id="cd00082">
    <property type="entry name" value="HisKA"/>
    <property type="match status" value="1"/>
</dbReference>